<keyword evidence="3" id="KW-1185">Reference proteome</keyword>
<accession>A0A3N4JIQ4</accession>
<reference evidence="2 3" key="1">
    <citation type="journal article" date="2018" name="Nat. Ecol. Evol.">
        <title>Pezizomycetes genomes reveal the molecular basis of ectomycorrhizal truffle lifestyle.</title>
        <authorList>
            <person name="Murat C."/>
            <person name="Payen T."/>
            <person name="Noel B."/>
            <person name="Kuo A."/>
            <person name="Morin E."/>
            <person name="Chen J."/>
            <person name="Kohler A."/>
            <person name="Krizsan K."/>
            <person name="Balestrini R."/>
            <person name="Da Silva C."/>
            <person name="Montanini B."/>
            <person name="Hainaut M."/>
            <person name="Levati E."/>
            <person name="Barry K.W."/>
            <person name="Belfiori B."/>
            <person name="Cichocki N."/>
            <person name="Clum A."/>
            <person name="Dockter R.B."/>
            <person name="Fauchery L."/>
            <person name="Guy J."/>
            <person name="Iotti M."/>
            <person name="Le Tacon F."/>
            <person name="Lindquist E.A."/>
            <person name="Lipzen A."/>
            <person name="Malagnac F."/>
            <person name="Mello A."/>
            <person name="Molinier V."/>
            <person name="Miyauchi S."/>
            <person name="Poulain J."/>
            <person name="Riccioni C."/>
            <person name="Rubini A."/>
            <person name="Sitrit Y."/>
            <person name="Splivallo R."/>
            <person name="Traeger S."/>
            <person name="Wang M."/>
            <person name="Zifcakova L."/>
            <person name="Wipf D."/>
            <person name="Zambonelli A."/>
            <person name="Paolocci F."/>
            <person name="Nowrousian M."/>
            <person name="Ottonello S."/>
            <person name="Baldrian P."/>
            <person name="Spatafora J.W."/>
            <person name="Henrissat B."/>
            <person name="Nagy L.G."/>
            <person name="Aury J.M."/>
            <person name="Wincker P."/>
            <person name="Grigoriev I.V."/>
            <person name="Bonfante P."/>
            <person name="Martin F.M."/>
        </authorList>
    </citation>
    <scope>NUCLEOTIDE SEQUENCE [LARGE SCALE GENOMIC DNA]</scope>
    <source>
        <strain evidence="2 3">120613-1</strain>
    </source>
</reference>
<dbReference type="EMBL" id="ML120407">
    <property type="protein sequence ID" value="RPA97137.1"/>
    <property type="molecule type" value="Genomic_DNA"/>
</dbReference>
<evidence type="ECO:0000313" key="2">
    <source>
        <dbReference type="EMBL" id="RPA97137.1"/>
    </source>
</evidence>
<dbReference type="Proteomes" id="UP000276215">
    <property type="component" value="Unassembled WGS sequence"/>
</dbReference>
<sequence>MVEGKKSKQGGAEQRRAHKLGSGGRGHSKLFVIVHLMGRYSLYVPKFQENNGNNFSSLHTKSAAHCHHWHIVVIEYSLDYTSIRSDVQPAFFFTSFDLKNTDTTMSSFTQQHMHVRRAL</sequence>
<evidence type="ECO:0000313" key="3">
    <source>
        <dbReference type="Proteomes" id="UP000276215"/>
    </source>
</evidence>
<organism evidence="2 3">
    <name type="scientific">Choiromyces venosus 120613-1</name>
    <dbReference type="NCBI Taxonomy" id="1336337"/>
    <lineage>
        <taxon>Eukaryota</taxon>
        <taxon>Fungi</taxon>
        <taxon>Dikarya</taxon>
        <taxon>Ascomycota</taxon>
        <taxon>Pezizomycotina</taxon>
        <taxon>Pezizomycetes</taxon>
        <taxon>Pezizales</taxon>
        <taxon>Tuberaceae</taxon>
        <taxon>Choiromyces</taxon>
    </lineage>
</organism>
<dbReference type="AlphaFoldDB" id="A0A3N4JIQ4"/>
<protein>
    <submittedName>
        <fullName evidence="2">Uncharacterized protein</fullName>
    </submittedName>
</protein>
<gene>
    <name evidence="2" type="ORF">L873DRAFT_1150951</name>
</gene>
<evidence type="ECO:0000256" key="1">
    <source>
        <dbReference type="SAM" id="MobiDB-lite"/>
    </source>
</evidence>
<proteinExistence type="predicted"/>
<feature type="region of interest" description="Disordered" evidence="1">
    <location>
        <begin position="1"/>
        <end position="25"/>
    </location>
</feature>
<name>A0A3N4JIQ4_9PEZI</name>